<evidence type="ECO:0000256" key="1">
    <source>
        <dbReference type="ARBA" id="ARBA00004123"/>
    </source>
</evidence>
<evidence type="ECO:0000256" key="3">
    <source>
        <dbReference type="ARBA" id="ARBA00023125"/>
    </source>
</evidence>
<accession>A0A507EGR1</accession>
<keyword evidence="4" id="KW-0539">Nucleus</keyword>
<dbReference type="PANTHER" id="PTHR46910">
    <property type="entry name" value="TRANSCRIPTION FACTOR PDR1"/>
    <property type="match status" value="1"/>
</dbReference>
<feature type="compositionally biased region" description="Polar residues" evidence="5">
    <location>
        <begin position="147"/>
        <end position="165"/>
    </location>
</feature>
<protein>
    <recommendedName>
        <fullName evidence="6">Zn(2)-C6 fungal-type domain-containing protein</fullName>
    </recommendedName>
</protein>
<evidence type="ECO:0000259" key="6">
    <source>
        <dbReference type="PROSITE" id="PS50048"/>
    </source>
</evidence>
<dbReference type="InterPro" id="IPR001138">
    <property type="entry name" value="Zn2Cys6_DnaBD"/>
</dbReference>
<dbReference type="PANTHER" id="PTHR46910:SF3">
    <property type="entry name" value="HALOTOLERANCE PROTEIN 9-RELATED"/>
    <property type="match status" value="1"/>
</dbReference>
<dbReference type="InterPro" id="IPR050987">
    <property type="entry name" value="AtrR-like"/>
</dbReference>
<dbReference type="Proteomes" id="UP000318582">
    <property type="component" value="Unassembled WGS sequence"/>
</dbReference>
<feature type="region of interest" description="Disordered" evidence="5">
    <location>
        <begin position="837"/>
        <end position="864"/>
    </location>
</feature>
<evidence type="ECO:0000256" key="2">
    <source>
        <dbReference type="ARBA" id="ARBA00022723"/>
    </source>
</evidence>
<feature type="domain" description="Zn(2)-C6 fungal-type" evidence="6">
    <location>
        <begin position="58"/>
        <end position="87"/>
    </location>
</feature>
<dbReference type="GO" id="GO:0005634">
    <property type="term" value="C:nucleus"/>
    <property type="evidence" value="ECO:0007669"/>
    <property type="project" value="UniProtKB-SubCell"/>
</dbReference>
<keyword evidence="2" id="KW-0479">Metal-binding</keyword>
<dbReference type="STRING" id="109895.A0A507EGR1"/>
<dbReference type="CDD" id="cd00067">
    <property type="entry name" value="GAL4"/>
    <property type="match status" value="1"/>
</dbReference>
<keyword evidence="3" id="KW-0238">DNA-binding</keyword>
<feature type="region of interest" description="Disordered" evidence="5">
    <location>
        <begin position="132"/>
        <end position="176"/>
    </location>
</feature>
<dbReference type="InterPro" id="IPR036864">
    <property type="entry name" value="Zn2-C6_fun-type_DNA-bd_sf"/>
</dbReference>
<dbReference type="SMART" id="SM00906">
    <property type="entry name" value="Fungal_trans"/>
    <property type="match status" value="1"/>
</dbReference>
<comment type="caution">
    <text evidence="7">The sequence shown here is derived from an EMBL/GenBank/DDBJ whole genome shotgun (WGS) entry which is preliminary data.</text>
</comment>
<evidence type="ECO:0000313" key="8">
    <source>
        <dbReference type="Proteomes" id="UP000318582"/>
    </source>
</evidence>
<dbReference type="GO" id="GO:0006351">
    <property type="term" value="P:DNA-templated transcription"/>
    <property type="evidence" value="ECO:0007669"/>
    <property type="project" value="InterPro"/>
</dbReference>
<evidence type="ECO:0000256" key="4">
    <source>
        <dbReference type="ARBA" id="ARBA00023242"/>
    </source>
</evidence>
<organism evidence="7 8">
    <name type="scientific">Powellomyces hirtus</name>
    <dbReference type="NCBI Taxonomy" id="109895"/>
    <lineage>
        <taxon>Eukaryota</taxon>
        <taxon>Fungi</taxon>
        <taxon>Fungi incertae sedis</taxon>
        <taxon>Chytridiomycota</taxon>
        <taxon>Chytridiomycota incertae sedis</taxon>
        <taxon>Chytridiomycetes</taxon>
        <taxon>Spizellomycetales</taxon>
        <taxon>Powellomycetaceae</taxon>
        <taxon>Powellomyces</taxon>
    </lineage>
</organism>
<dbReference type="SMART" id="SM00066">
    <property type="entry name" value="GAL4"/>
    <property type="match status" value="1"/>
</dbReference>
<feature type="region of interest" description="Disordered" evidence="5">
    <location>
        <begin position="673"/>
        <end position="700"/>
    </location>
</feature>
<sequence length="976" mass="105389">MATNCNINNNSNNAQYPPPTFPNLPRPPFELNVHTQNTPHPTITYHNVPLKRSRSTRACDTCRRKRTKCTGGQPCEGCMAFGLPCMYTAPQKKRGPAKRSAAAAPAPNPKVQTTLGQRLKTVESLLSGLIHGAPASLPANGGGTRPRSASESSILSATPGSAQSAHTDDDDDDYETEDESIECEEAGGGFNGIALAIHRPRGRKLDTARASSVDTDAAPTFCQVPWRQGVTVTDPESGVLVQTLSLNDPSVIAHRFNNNAGNITIVEDVVTDTVLFYGSTVTSNTSALRQSPRFNDGVMSIALRSDVQPANPTISHDSPPCSPDLVHHLVSLYFTHIHPYFPMIDRKSFTRQLKEKQTEHFSLLLNSMCALVTQQTRSLVAWGISSTAELHRAFFERARALLGKQFDWPHINNVQALLLLTLVGAGTNTNAASYQYIGIAHRHAIELGMHRNLQKLNHPGLDETMKEQMRATWFCLYILDRYIGVHQGRPFAINDEDWDTPLPRQEETGDVARMIRHVALCSILGQIANYVNRPSARRRTRASRDQWVREMDEELSSWRSLLPADLASEPNRATGSWSFHHHLHVMYHTAVILLYRIATGRFGGVCIASAVAIRQVLEALPTAASGFGAATLGGVPTSPALHPEYVFVMPIVVYSGLTASTMFLDMALGTRVGPNGKRAHSRRKRSKSGEEGSIKPEFGAEGAKINPAEELKRSMSAFEKLKDISQFSVYYGQLIAECMKGAGMNFAADEPAASAHAPATAASANARPDGMPRIENIVLSNTPKEAAVGRNAMQTDNPAPPYPYPNGMGGGAMAGSGVDGPGSTYLYPMQGMGQMGVPPPTSQQHHDPSPYTANNNPNGIPHPNLTAYHNGTNIPIFAAAPNPIGGPATGGPNFGDSIFSELLNPFFDPEATWWGDFGLDSGAAANAAATSAPQAATPSVQGVESLNHHQHHHSFYPQQSESPPPASHASDNSPNM</sequence>
<dbReference type="InterPro" id="IPR007219">
    <property type="entry name" value="XnlR_reg_dom"/>
</dbReference>
<dbReference type="CDD" id="cd12148">
    <property type="entry name" value="fungal_TF_MHR"/>
    <property type="match status" value="1"/>
</dbReference>
<reference evidence="7 8" key="1">
    <citation type="journal article" date="2019" name="Sci. Rep.">
        <title>Comparative genomics of chytrid fungi reveal insights into the obligate biotrophic and pathogenic lifestyle of Synchytrium endobioticum.</title>
        <authorList>
            <person name="van de Vossenberg B.T.L.H."/>
            <person name="Warris S."/>
            <person name="Nguyen H.D.T."/>
            <person name="van Gent-Pelzer M.P.E."/>
            <person name="Joly D.L."/>
            <person name="van de Geest H.C."/>
            <person name="Bonants P.J.M."/>
            <person name="Smith D.S."/>
            <person name="Levesque C.A."/>
            <person name="van der Lee T.A.J."/>
        </authorList>
    </citation>
    <scope>NUCLEOTIDE SEQUENCE [LARGE SCALE GENOMIC DNA]</scope>
    <source>
        <strain evidence="7 8">CBS 809.83</strain>
    </source>
</reference>
<dbReference type="SUPFAM" id="SSF57701">
    <property type="entry name" value="Zn2/Cys6 DNA-binding domain"/>
    <property type="match status" value="1"/>
</dbReference>
<dbReference type="Pfam" id="PF04082">
    <property type="entry name" value="Fungal_trans"/>
    <property type="match status" value="1"/>
</dbReference>
<feature type="region of interest" description="Disordered" evidence="5">
    <location>
        <begin position="929"/>
        <end position="976"/>
    </location>
</feature>
<keyword evidence="8" id="KW-1185">Reference proteome</keyword>
<dbReference type="Gene3D" id="4.10.240.10">
    <property type="entry name" value="Zn(2)-C6 fungal-type DNA-binding domain"/>
    <property type="match status" value="1"/>
</dbReference>
<dbReference type="GO" id="GO:0000981">
    <property type="term" value="F:DNA-binding transcription factor activity, RNA polymerase II-specific"/>
    <property type="evidence" value="ECO:0007669"/>
    <property type="project" value="InterPro"/>
</dbReference>
<dbReference type="GO" id="GO:0008270">
    <property type="term" value="F:zinc ion binding"/>
    <property type="evidence" value="ECO:0007669"/>
    <property type="project" value="InterPro"/>
</dbReference>
<gene>
    <name evidence="7" type="ORF">PhCBS80983_g00507</name>
</gene>
<dbReference type="GO" id="GO:0003677">
    <property type="term" value="F:DNA binding"/>
    <property type="evidence" value="ECO:0007669"/>
    <property type="project" value="UniProtKB-KW"/>
</dbReference>
<dbReference type="AlphaFoldDB" id="A0A507EGR1"/>
<proteinExistence type="predicted"/>
<dbReference type="Pfam" id="PF00172">
    <property type="entry name" value="Zn_clus"/>
    <property type="match status" value="1"/>
</dbReference>
<name>A0A507EGR1_9FUNG</name>
<dbReference type="PROSITE" id="PS50048">
    <property type="entry name" value="ZN2_CY6_FUNGAL_2"/>
    <property type="match status" value="1"/>
</dbReference>
<evidence type="ECO:0000256" key="5">
    <source>
        <dbReference type="SAM" id="MobiDB-lite"/>
    </source>
</evidence>
<dbReference type="PROSITE" id="PS00463">
    <property type="entry name" value="ZN2_CY6_FUNGAL_1"/>
    <property type="match status" value="1"/>
</dbReference>
<feature type="compositionally biased region" description="Basic residues" evidence="5">
    <location>
        <begin position="677"/>
        <end position="686"/>
    </location>
</feature>
<feature type="compositionally biased region" description="Low complexity" evidence="5">
    <location>
        <begin position="929"/>
        <end position="939"/>
    </location>
</feature>
<comment type="subcellular location">
    <subcellularLocation>
        <location evidence="1">Nucleus</location>
    </subcellularLocation>
</comment>
<dbReference type="EMBL" id="QEAQ01000003">
    <property type="protein sequence ID" value="TPX62370.1"/>
    <property type="molecule type" value="Genomic_DNA"/>
</dbReference>
<evidence type="ECO:0000313" key="7">
    <source>
        <dbReference type="EMBL" id="TPX62370.1"/>
    </source>
</evidence>